<feature type="transmembrane region" description="Helical" evidence="1">
    <location>
        <begin position="463"/>
        <end position="482"/>
    </location>
</feature>
<feature type="transmembrane region" description="Helical" evidence="1">
    <location>
        <begin position="129"/>
        <end position="152"/>
    </location>
</feature>
<gene>
    <name evidence="2" type="ORF">C8D88_112183</name>
</gene>
<feature type="transmembrane region" description="Helical" evidence="1">
    <location>
        <begin position="298"/>
        <end position="319"/>
    </location>
</feature>
<keyword evidence="1" id="KW-1133">Transmembrane helix</keyword>
<feature type="transmembrane region" description="Helical" evidence="1">
    <location>
        <begin position="345"/>
        <end position="367"/>
    </location>
</feature>
<feature type="transmembrane region" description="Helical" evidence="1">
    <location>
        <begin position="241"/>
        <end position="262"/>
    </location>
</feature>
<keyword evidence="1" id="KW-0812">Transmembrane</keyword>
<feature type="transmembrane region" description="Helical" evidence="1">
    <location>
        <begin position="432"/>
        <end position="456"/>
    </location>
</feature>
<protein>
    <submittedName>
        <fullName evidence="2">ABC-2 type transport system permease protein</fullName>
    </submittedName>
</protein>
<dbReference type="EMBL" id="QGHB01000012">
    <property type="protein sequence ID" value="PWK82932.1"/>
    <property type="molecule type" value="Genomic_DNA"/>
</dbReference>
<sequence length="532" mass="55573">MIGTALIGTGHLVRLALRRDRILLPIWILFLVGITYSTTTALEELYKTPESRALLGVTANANSAFLAMLGPLQDTSSLGGLVAWRWGVFSGLFIAIMAMLVVTRHTRAEEEAGRTELISATVVGRHAPLAAAVIVAGGTSLLIGVLQALALIGKDLDATGAFAFGLSTASVGLVFTGVSAFTAQLSENSRVSNAIAGGFLGVTYLFRAAGDAAGESGPQWLTWFSPIGWTEHVRSFGDDRFWVLGISLAAFVLLVGVSAYVVTRRDVGLGLLATRLGPAGGTIGTPFGLAWRLQKGSLIGWSLALLVVGTIYGSVAQAVGQMVQDNPALGQIVQQIGGADAMVDAFFATITQMLGLITSIYLVQAVLRLRSEETSFRAEPLLATPVSRWGWVASHAVFALAGGAVVLASAGLGLGLVHGLRTDDLGTVLPQMLGAALVQLPAAWVIAGVALALFGLFPQFTGVSWAVVSVSLVITLLGPALQLDQWIIDVAPFTHVPKYPDIVAGPLLWLTGVAAVLLAAGFAGFRRRDLTT</sequence>
<evidence type="ECO:0000313" key="3">
    <source>
        <dbReference type="Proteomes" id="UP000246005"/>
    </source>
</evidence>
<comment type="caution">
    <text evidence="2">The sequence shown here is derived from an EMBL/GenBank/DDBJ whole genome shotgun (WGS) entry which is preliminary data.</text>
</comment>
<feature type="transmembrane region" description="Helical" evidence="1">
    <location>
        <begin position="22"/>
        <end position="42"/>
    </location>
</feature>
<feature type="transmembrane region" description="Helical" evidence="1">
    <location>
        <begin position="84"/>
        <end position="102"/>
    </location>
</feature>
<proteinExistence type="predicted"/>
<dbReference type="Proteomes" id="UP000246005">
    <property type="component" value="Unassembled WGS sequence"/>
</dbReference>
<keyword evidence="1" id="KW-0472">Membrane</keyword>
<feature type="transmembrane region" description="Helical" evidence="1">
    <location>
        <begin position="502"/>
        <end position="525"/>
    </location>
</feature>
<feature type="transmembrane region" description="Helical" evidence="1">
    <location>
        <begin position="397"/>
        <end position="420"/>
    </location>
</feature>
<reference evidence="2 3" key="1">
    <citation type="submission" date="2018-05" db="EMBL/GenBank/DDBJ databases">
        <title>Genomic Encyclopedia of Type Strains, Phase IV (KMG-IV): sequencing the most valuable type-strain genomes for metagenomic binning, comparative biology and taxonomic classification.</title>
        <authorList>
            <person name="Goeker M."/>
        </authorList>
    </citation>
    <scope>NUCLEOTIDE SEQUENCE [LARGE SCALE GENOMIC DNA]</scope>
    <source>
        <strain evidence="2 3">DSM 45480</strain>
    </source>
</reference>
<feature type="transmembrane region" description="Helical" evidence="1">
    <location>
        <begin position="268"/>
        <end position="291"/>
    </location>
</feature>
<evidence type="ECO:0000313" key="2">
    <source>
        <dbReference type="EMBL" id="PWK82932.1"/>
    </source>
</evidence>
<name>A0A316HS62_9PSEU</name>
<feature type="transmembrane region" description="Helical" evidence="1">
    <location>
        <begin position="158"/>
        <end position="181"/>
    </location>
</feature>
<dbReference type="RefSeq" id="WP_109640257.1">
    <property type="nucleotide sequence ID" value="NZ_QGHB01000012.1"/>
</dbReference>
<evidence type="ECO:0000256" key="1">
    <source>
        <dbReference type="SAM" id="Phobius"/>
    </source>
</evidence>
<accession>A0A316HS62</accession>
<dbReference type="AlphaFoldDB" id="A0A316HS62"/>
<organism evidence="2 3">
    <name type="scientific">Lentzea atacamensis</name>
    <dbReference type="NCBI Taxonomy" id="531938"/>
    <lineage>
        <taxon>Bacteria</taxon>
        <taxon>Bacillati</taxon>
        <taxon>Actinomycetota</taxon>
        <taxon>Actinomycetes</taxon>
        <taxon>Pseudonocardiales</taxon>
        <taxon>Pseudonocardiaceae</taxon>
        <taxon>Lentzea</taxon>
    </lineage>
</organism>